<reference evidence="1" key="1">
    <citation type="submission" date="2015-12" db="EMBL/GenBank/DDBJ databases">
        <title>Gene expression during late stages of embryo sac development: a critical building block for successful pollen-pistil interactions.</title>
        <authorList>
            <person name="Liu Y."/>
            <person name="Joly V."/>
            <person name="Sabar M."/>
            <person name="Matton D.P."/>
        </authorList>
    </citation>
    <scope>NUCLEOTIDE SEQUENCE</scope>
</reference>
<evidence type="ECO:0000313" key="1">
    <source>
        <dbReference type="EMBL" id="JAP15720.1"/>
    </source>
</evidence>
<accession>A0A0V0H605</accession>
<dbReference type="AlphaFoldDB" id="A0A0V0H605"/>
<protein>
    <submittedName>
        <fullName evidence="1">Putative ovule protein</fullName>
    </submittedName>
</protein>
<dbReference type="EMBL" id="GEDG01024773">
    <property type="protein sequence ID" value="JAP15720.1"/>
    <property type="molecule type" value="Transcribed_RNA"/>
</dbReference>
<sequence length="60" mass="7088">MQKLQMLTTHISHFKCIHTLREANYVADALSKHSHQVTTPQVYFNNQQLPKKQQHIFNLT</sequence>
<organism evidence="1">
    <name type="scientific">Solanum chacoense</name>
    <name type="common">Chaco potato</name>
    <dbReference type="NCBI Taxonomy" id="4108"/>
    <lineage>
        <taxon>Eukaryota</taxon>
        <taxon>Viridiplantae</taxon>
        <taxon>Streptophyta</taxon>
        <taxon>Embryophyta</taxon>
        <taxon>Tracheophyta</taxon>
        <taxon>Spermatophyta</taxon>
        <taxon>Magnoliopsida</taxon>
        <taxon>eudicotyledons</taxon>
        <taxon>Gunneridae</taxon>
        <taxon>Pentapetalae</taxon>
        <taxon>asterids</taxon>
        <taxon>lamiids</taxon>
        <taxon>Solanales</taxon>
        <taxon>Solanaceae</taxon>
        <taxon>Solanoideae</taxon>
        <taxon>Solaneae</taxon>
        <taxon>Solanum</taxon>
    </lineage>
</organism>
<proteinExistence type="predicted"/>
<name>A0A0V0H605_SOLCH</name>